<keyword evidence="2" id="KW-1185">Reference proteome</keyword>
<evidence type="ECO:0000313" key="2">
    <source>
        <dbReference type="Proteomes" id="UP000011511"/>
    </source>
</evidence>
<gene>
    <name evidence="1" type="ORF">C485_03078</name>
</gene>
<accession>L9ZVD5</accession>
<proteinExistence type="predicted"/>
<name>L9ZVD5_NATA2</name>
<evidence type="ECO:0000313" key="1">
    <source>
        <dbReference type="EMBL" id="ELY90455.1"/>
    </source>
</evidence>
<protein>
    <submittedName>
        <fullName evidence="1">Uncharacterized protein</fullName>
    </submittedName>
</protein>
<comment type="caution">
    <text evidence="1">The sequence shown here is derived from an EMBL/GenBank/DDBJ whole genome shotgun (WGS) entry which is preliminary data.</text>
</comment>
<dbReference type="Proteomes" id="UP000011511">
    <property type="component" value="Unassembled WGS sequence"/>
</dbReference>
<dbReference type="AlphaFoldDB" id="L9ZVD5"/>
<organism evidence="1 2">
    <name type="scientific">Natrinema altunense (strain JCM 12890 / CGMCC 1.3731 / AJ2)</name>
    <dbReference type="NCBI Taxonomy" id="1227494"/>
    <lineage>
        <taxon>Archaea</taxon>
        <taxon>Methanobacteriati</taxon>
        <taxon>Methanobacteriota</taxon>
        <taxon>Stenosarchaea group</taxon>
        <taxon>Halobacteria</taxon>
        <taxon>Halobacteriales</taxon>
        <taxon>Natrialbaceae</taxon>
        <taxon>Natrinema</taxon>
    </lineage>
</organism>
<sequence>MMDITAPEVDRMFSIIALLDSSYRIRVLFLAVTTRSNFSVFLRNKLWGFLLDVTHRTISQFNDSTNYLT</sequence>
<dbReference type="EMBL" id="AOIK01000011">
    <property type="protein sequence ID" value="ELY90455.1"/>
    <property type="molecule type" value="Genomic_DNA"/>
</dbReference>
<reference evidence="1 2" key="1">
    <citation type="journal article" date="2014" name="PLoS Genet.">
        <title>Phylogenetically driven sequencing of extremely halophilic archaea reveals strategies for static and dynamic osmo-response.</title>
        <authorList>
            <person name="Becker E.A."/>
            <person name="Seitzer P.M."/>
            <person name="Tritt A."/>
            <person name="Larsen D."/>
            <person name="Krusor M."/>
            <person name="Yao A.I."/>
            <person name="Wu D."/>
            <person name="Madern D."/>
            <person name="Eisen J.A."/>
            <person name="Darling A.E."/>
            <person name="Facciotti M.T."/>
        </authorList>
    </citation>
    <scope>NUCLEOTIDE SEQUENCE [LARGE SCALE GENOMIC DNA]</scope>
    <source>
        <strain evidence="1 2">JCM 12890</strain>
    </source>
</reference>